<reference evidence="3" key="2">
    <citation type="submission" date="2006-03" db="EMBL/GenBank/DDBJ databases">
        <title>The genome sequence of the Plasmodium falciparum HB3.</title>
        <authorList>
            <consortium name="The Broad Institute Genome Sequencing Platform"/>
            <person name="Birren B."/>
            <person name="Lander E."/>
            <person name="Galagan J."/>
            <person name="Nusbaum C."/>
            <person name="Devon K."/>
            <person name="Henn M."/>
            <person name="Jaffe D."/>
            <person name="Butler J."/>
            <person name="Alvarez P."/>
            <person name="Gnerre S."/>
            <person name="Grabherr M."/>
            <person name="Kleber M."/>
            <person name="Mauceli E."/>
            <person name="Brockman W."/>
            <person name="MacCallum I.A."/>
            <person name="Rounsley S."/>
            <person name="Young S."/>
            <person name="LaButti K."/>
            <person name="Pushparaj V."/>
            <person name="DeCaprio D."/>
            <person name="Crawford M."/>
            <person name="Koehrsen M."/>
            <person name="Engels R."/>
            <person name="Montgomery P."/>
            <person name="Pearson M."/>
            <person name="Howarth C."/>
            <person name="Larson L."/>
            <person name="Luoma S."/>
            <person name="White J."/>
            <person name="Kodira C."/>
            <person name="Zeng Q."/>
            <person name="Oleary S."/>
            <person name="Yandava C."/>
            <person name="Alvarado L."/>
            <person name="Wirth D."/>
            <person name="Volkman S."/>
            <person name="Hartl D."/>
        </authorList>
    </citation>
    <scope>NUCLEOTIDE SEQUENCE [LARGE SCALE GENOMIC DNA]</scope>
</reference>
<accession>A0A0L7KD61</accession>
<dbReference type="EMBL" id="CH671985">
    <property type="protein sequence ID" value="KOB61035.1"/>
    <property type="molecule type" value="Genomic_DNA"/>
</dbReference>
<proteinExistence type="predicted"/>
<dbReference type="Proteomes" id="UP000054289">
    <property type="component" value="Unassembled WGS sequence"/>
</dbReference>
<name>A0A0L7KD61_PLAFX</name>
<keyword evidence="1" id="KW-1133">Transmembrane helix</keyword>
<reference evidence="2 3" key="1">
    <citation type="submission" date="2006-03" db="EMBL/GenBank/DDBJ databases">
        <title>Annotation of Plasmodium falciparum HB3.</title>
        <authorList>
            <consortium name="The Broad Institute Genome Sequencing Platform"/>
            <person name="Volkman S.K."/>
            <person name="Neafsey D.E."/>
            <person name="Dash A.P."/>
            <person name="Chitnis C.E."/>
            <person name="Hartl D.L."/>
            <person name="Young S.K."/>
            <person name="Zeng Q."/>
            <person name="Koehrsen M."/>
            <person name="Alvarado L."/>
            <person name="Berlin A."/>
            <person name="Borenstein D."/>
            <person name="Chapman S.B."/>
            <person name="Chen Z."/>
            <person name="Engels R."/>
            <person name="Freedman E."/>
            <person name="Gellesch M."/>
            <person name="Goldberg J."/>
            <person name="Griggs A."/>
            <person name="Gujja S."/>
            <person name="Heilman E.R."/>
            <person name="Heiman D.I."/>
            <person name="Howarth C."/>
            <person name="Jen D."/>
            <person name="Larson L."/>
            <person name="Mehta T."/>
            <person name="Neiman D."/>
            <person name="Park D."/>
            <person name="Pearson M."/>
            <person name="Roberts A."/>
            <person name="Saif S."/>
            <person name="Shea T."/>
            <person name="Shenoy N."/>
            <person name="Sisk P."/>
            <person name="Stolte C."/>
            <person name="Sykes S."/>
            <person name="Walk T."/>
            <person name="White J."/>
            <person name="Yandava C."/>
            <person name="Haas B."/>
            <person name="Henn M.R."/>
            <person name="Nusbaum C."/>
            <person name="Birren B."/>
        </authorList>
    </citation>
    <scope>NUCLEOTIDE SEQUENCE [LARGE SCALE GENOMIC DNA]</scope>
    <source>
        <strain evidence="2">HB3</strain>
    </source>
</reference>
<evidence type="ECO:0000313" key="2">
    <source>
        <dbReference type="EMBL" id="KOB61035.1"/>
    </source>
</evidence>
<gene>
    <name evidence="2" type="ORF">PFHG_02819</name>
</gene>
<evidence type="ECO:0000256" key="1">
    <source>
        <dbReference type="SAM" id="Phobius"/>
    </source>
</evidence>
<dbReference type="OrthoDB" id="549017at2759"/>
<evidence type="ECO:0000313" key="3">
    <source>
        <dbReference type="Proteomes" id="UP000054289"/>
    </source>
</evidence>
<feature type="transmembrane region" description="Helical" evidence="1">
    <location>
        <begin position="20"/>
        <end position="44"/>
    </location>
</feature>
<dbReference type="KEGG" id="pfh:PFHG_02819"/>
<keyword evidence="1" id="KW-0472">Membrane</keyword>
<organism evidence="2 3">
    <name type="scientific">Plasmodium falciparum (isolate HB3)</name>
    <dbReference type="NCBI Taxonomy" id="137071"/>
    <lineage>
        <taxon>Eukaryota</taxon>
        <taxon>Sar</taxon>
        <taxon>Alveolata</taxon>
        <taxon>Apicomplexa</taxon>
        <taxon>Aconoidasida</taxon>
        <taxon>Haemosporida</taxon>
        <taxon>Plasmodiidae</taxon>
        <taxon>Plasmodium</taxon>
        <taxon>Plasmodium (Laverania)</taxon>
    </lineage>
</organism>
<sequence length="196" mass="24140">MNECNTKKIQNGDKTKRKKYTYLFLSILICFVIRIFIFFLLNILEGSTYEYINKLINVDLNIQHIKKYDESRELKENINNINKKGKHMEKIYDDERNNKNNLYNINNNYYNKIDIKIIKTNKYIKELELYFQKNKRYNNLRSFLLKNDYMHYLFNTDIYNLKYLYDSYVLRILKKDMYSSLVIRINPIFLKILHFL</sequence>
<dbReference type="AlphaFoldDB" id="A0A0L7KD61"/>
<keyword evidence="1" id="KW-0812">Transmembrane</keyword>
<feature type="non-terminal residue" evidence="2">
    <location>
        <position position="196"/>
    </location>
</feature>
<protein>
    <submittedName>
        <fullName evidence="2">Uncharacterized protein</fullName>
    </submittedName>
</protein>
<dbReference type="Pfam" id="PF06728">
    <property type="entry name" value="PIG-U"/>
    <property type="match status" value="1"/>
</dbReference>